<organism evidence="2 3">
    <name type="scientific">Viridibacillus arvi</name>
    <dbReference type="NCBI Taxonomy" id="263475"/>
    <lineage>
        <taxon>Bacteria</taxon>
        <taxon>Bacillati</taxon>
        <taxon>Bacillota</taxon>
        <taxon>Bacilli</taxon>
        <taxon>Bacillales</taxon>
        <taxon>Caryophanaceae</taxon>
        <taxon>Viridibacillus</taxon>
    </lineage>
</organism>
<feature type="chain" id="PRO_5005603351" evidence="1">
    <location>
        <begin position="31"/>
        <end position="489"/>
    </location>
</feature>
<evidence type="ECO:0000313" key="3">
    <source>
        <dbReference type="Proteomes" id="UP000036867"/>
    </source>
</evidence>
<gene>
    <name evidence="2" type="ORF">AMD00_16325</name>
</gene>
<dbReference type="Proteomes" id="UP000036867">
    <property type="component" value="Unassembled WGS sequence"/>
</dbReference>
<evidence type="ECO:0000313" key="2">
    <source>
        <dbReference type="EMBL" id="KOO49880.1"/>
    </source>
</evidence>
<dbReference type="InterPro" id="IPR025453">
    <property type="entry name" value="DUF4309"/>
</dbReference>
<dbReference type="EMBL" id="LILB01000005">
    <property type="protein sequence ID" value="KOO49880.1"/>
    <property type="molecule type" value="Genomic_DNA"/>
</dbReference>
<dbReference type="PATRIC" id="fig|263475.3.peg.4548"/>
<reference evidence="3" key="1">
    <citation type="submission" date="2015-08" db="EMBL/GenBank/DDBJ databases">
        <title>Fjat-10028 dsm 16317.</title>
        <authorList>
            <person name="Liu B."/>
            <person name="Wang J."/>
            <person name="Zhu Y."/>
            <person name="Liu G."/>
            <person name="Chen Q."/>
            <person name="Chen Z."/>
            <person name="Lan J."/>
            <person name="Che J."/>
            <person name="Ge C."/>
            <person name="Shi H."/>
            <person name="Pan Z."/>
            <person name="Liu X."/>
        </authorList>
    </citation>
    <scope>NUCLEOTIDE SEQUENCE [LARGE SCALE GENOMIC DNA]</scope>
    <source>
        <strain evidence="3">DSM 16317</strain>
    </source>
</reference>
<comment type="caution">
    <text evidence="2">The sequence shown here is derived from an EMBL/GenBank/DDBJ whole genome shotgun (WGS) entry which is preliminary data.</text>
</comment>
<evidence type="ECO:0000256" key="1">
    <source>
        <dbReference type="SAM" id="SignalP"/>
    </source>
</evidence>
<dbReference type="RefSeq" id="WP_053418053.1">
    <property type="nucleotide sequence ID" value="NZ_LILB01000005.1"/>
</dbReference>
<sequence>MNYLSKTKNLLIATTVSVALLNGVSDVSFAANVDNKTIDSNQQTKATKQAASLKQVMKLAKEGKNKNDKAVHAIRLNTVKETLGKPAKEIEYKGSHLVIYKAGNYELTFEFLSIYNDANDKNPKVVSYNVYQTKATKQAPSLKQVMKLAKEGENKNDKAVHAIRLNTVKETLGKPAKEIEYKGSHLVTYKAGNYELTFEFLSIYNDANDKNPKVVSYNVYQTKASKQAASLKQVMKLAKEGENKNDKAVHAIRLNTVKETLGKPAKEIEYKGSHLVTYKAGNYELTFEFLSIYNDANDKNPKVVSYNVYQTKATKQAASLKQVMKLAKEGDNKNDKAVHAIRLNTVKETLGKPAKEIEYKGSHLVIYKAGNYELTFEFLSVYNDANDKNPKVVSYNVYQTKATKQAASLKQVMKLAKEGDNKNDKAVHAIRLNTVKETLGKPAKEIEYKGSHLVTYKAGNYELTFEFLSVYNDANDKNPKVVNYNVYKY</sequence>
<dbReference type="AlphaFoldDB" id="A0A0M0LFK6"/>
<keyword evidence="1" id="KW-0732">Signal</keyword>
<name>A0A0M0LFK6_9BACL</name>
<proteinExistence type="predicted"/>
<keyword evidence="3" id="KW-1185">Reference proteome</keyword>
<accession>A0A0M0LFK6</accession>
<feature type="signal peptide" evidence="1">
    <location>
        <begin position="1"/>
        <end position="30"/>
    </location>
</feature>
<dbReference type="Pfam" id="PF14172">
    <property type="entry name" value="DUF4309"/>
    <property type="match status" value="5"/>
</dbReference>
<dbReference type="GeneID" id="301137661"/>
<protein>
    <submittedName>
        <fullName evidence="2">Uncharacterized protein</fullName>
    </submittedName>
</protein>